<dbReference type="Pfam" id="PF11769">
    <property type="entry name" value="DUF3313"/>
    <property type="match status" value="1"/>
</dbReference>
<dbReference type="EMBL" id="CP043311">
    <property type="protein sequence ID" value="QEY62016.1"/>
    <property type="molecule type" value="Genomic_DNA"/>
</dbReference>
<sequence>MHFKELSILALSTALFGCSMAPSIDPSIVSGQQTDVLLKVIERDDGTIAWKKYPAPFSSNHDMAVFIDLPKTSSFAGSDSKLGASDADINKLLLHFRGQLERQLTSAGYRLVPRPTPGALSLRVSISDLERTPRDPSVMEYIPIGFLVGLSLHATGVRDETLYVFFDSEVRDGLTGETLGRAVDRAKGRNLGQSDKPVVEDIYPAMDAAVLRIRERLDREFQRKGSA</sequence>
<evidence type="ECO:0000313" key="2">
    <source>
        <dbReference type="Proteomes" id="UP000327179"/>
    </source>
</evidence>
<proteinExistence type="predicted"/>
<dbReference type="AlphaFoldDB" id="A0A5J6QMG3"/>
<dbReference type="KEGG" id="plal:FXN65_08020"/>
<name>A0A5J6QMG3_9GAMM</name>
<protein>
    <submittedName>
        <fullName evidence="1">DUF3313 domain-containing protein</fullName>
    </submittedName>
</protein>
<evidence type="ECO:0000313" key="1">
    <source>
        <dbReference type="EMBL" id="QEY62016.1"/>
    </source>
</evidence>
<dbReference type="PROSITE" id="PS51257">
    <property type="entry name" value="PROKAR_LIPOPROTEIN"/>
    <property type="match status" value="1"/>
</dbReference>
<reference evidence="1 2" key="1">
    <citation type="submission" date="2019-08" db="EMBL/GenBank/DDBJ databases">
        <title>Whole-genome Sequencing of e-waste polymer degrading bacterium Pseudomonas sp. strain PE08.</title>
        <authorList>
            <person name="Kirdat K."/>
            <person name="Debbarma P."/>
            <person name="Narawade N."/>
            <person name="Suyal D."/>
            <person name="Thorat V."/>
            <person name="Shouche Y."/>
            <person name="Goel R."/>
            <person name="Yadav A."/>
        </authorList>
    </citation>
    <scope>NUCLEOTIDE SEQUENCE [LARGE SCALE GENOMIC DNA]</scope>
    <source>
        <strain evidence="1 2">PE08</strain>
    </source>
</reference>
<accession>A0A5J6QMG3</accession>
<dbReference type="Proteomes" id="UP000327179">
    <property type="component" value="Chromosome"/>
</dbReference>
<keyword evidence="2" id="KW-1185">Reference proteome</keyword>
<dbReference type="InterPro" id="IPR021747">
    <property type="entry name" value="DUF3313"/>
</dbReference>
<gene>
    <name evidence="1" type="ORF">FXN65_08020</name>
</gene>
<organism evidence="1 2">
    <name type="scientific">Metapseudomonas lalkuanensis</name>
    <dbReference type="NCBI Taxonomy" id="2604832"/>
    <lineage>
        <taxon>Bacteria</taxon>
        <taxon>Pseudomonadati</taxon>
        <taxon>Pseudomonadota</taxon>
        <taxon>Gammaproteobacteria</taxon>
        <taxon>Pseudomonadales</taxon>
        <taxon>Pseudomonadaceae</taxon>
        <taxon>Metapseudomonas</taxon>
    </lineage>
</organism>